<proteinExistence type="predicted"/>
<gene>
    <name evidence="1" type="ORF">MLD38_004694</name>
</gene>
<name>A0ACB9S7T5_9MYRT</name>
<accession>A0ACB9S7T5</accession>
<dbReference type="Proteomes" id="UP001057402">
    <property type="component" value="Chromosome 2"/>
</dbReference>
<comment type="caution">
    <text evidence="1">The sequence shown here is derived from an EMBL/GenBank/DDBJ whole genome shotgun (WGS) entry which is preliminary data.</text>
</comment>
<dbReference type="EMBL" id="CM042881">
    <property type="protein sequence ID" value="KAI4386792.1"/>
    <property type="molecule type" value="Genomic_DNA"/>
</dbReference>
<organism evidence="1 2">
    <name type="scientific">Melastoma candidum</name>
    <dbReference type="NCBI Taxonomy" id="119954"/>
    <lineage>
        <taxon>Eukaryota</taxon>
        <taxon>Viridiplantae</taxon>
        <taxon>Streptophyta</taxon>
        <taxon>Embryophyta</taxon>
        <taxon>Tracheophyta</taxon>
        <taxon>Spermatophyta</taxon>
        <taxon>Magnoliopsida</taxon>
        <taxon>eudicotyledons</taxon>
        <taxon>Gunneridae</taxon>
        <taxon>Pentapetalae</taxon>
        <taxon>rosids</taxon>
        <taxon>malvids</taxon>
        <taxon>Myrtales</taxon>
        <taxon>Melastomataceae</taxon>
        <taxon>Melastomatoideae</taxon>
        <taxon>Melastomateae</taxon>
        <taxon>Melastoma</taxon>
    </lineage>
</organism>
<protein>
    <submittedName>
        <fullName evidence="1">Uncharacterized protein</fullName>
    </submittedName>
</protein>
<reference evidence="2" key="1">
    <citation type="journal article" date="2023" name="Front. Plant Sci.">
        <title>Chromosomal-level genome assembly of Melastoma candidum provides insights into trichome evolution.</title>
        <authorList>
            <person name="Zhong Y."/>
            <person name="Wu W."/>
            <person name="Sun C."/>
            <person name="Zou P."/>
            <person name="Liu Y."/>
            <person name="Dai S."/>
            <person name="Zhou R."/>
        </authorList>
    </citation>
    <scope>NUCLEOTIDE SEQUENCE [LARGE SCALE GENOMIC DNA]</scope>
</reference>
<evidence type="ECO:0000313" key="1">
    <source>
        <dbReference type="EMBL" id="KAI4386792.1"/>
    </source>
</evidence>
<keyword evidence="2" id="KW-1185">Reference proteome</keyword>
<evidence type="ECO:0000313" key="2">
    <source>
        <dbReference type="Proteomes" id="UP001057402"/>
    </source>
</evidence>
<sequence>MKARVSAGLYRALVIVVVLFRVCLPRGHATTYWGDVQFLKELKGSVEPGSVRPGSCLASWDFSIDPCDSLFGDKFTCGFRCDESLAGSSETRRVTEIALDQAGYSGTISSLPWGLPTYLQTIDLSGNSFNGRIPDSLSALHQLTRLSLSGNSFSGGIPESVSSLSALQELYLDNNALEGMVPPSLVRLTRLTRLDVQSNRLWGELPDLSSMSSLLYLDASNNVISGKVPTGFPPSIIQITMRNNQLQGPVPQNLQSLTSLQVLDLSHNLLVGPVPFSLFTHPSLQQLTLSNNALDSIPSPGPFYPIPMPTSALVSVDLSNNSIRGVLPMFLATMPMLSALDLEDNMLTGMIPVQYAIKAVLGGGAGVSRFERLFLGGNYLFGPIPSPLMGMKVGGGGGGSAGDVRLGDNCLYRCPASFFFCGGGRQKTTEECKKMFGPSIP</sequence>